<protein>
    <submittedName>
        <fullName evidence="1">Uncharacterized protein</fullName>
    </submittedName>
</protein>
<dbReference type="InterPro" id="IPR007497">
    <property type="entry name" value="SIMPL/DUF541"/>
</dbReference>
<organism evidence="1 2">
    <name type="scientific">Penicillium nordicum</name>
    <dbReference type="NCBI Taxonomy" id="229535"/>
    <lineage>
        <taxon>Eukaryota</taxon>
        <taxon>Fungi</taxon>
        <taxon>Dikarya</taxon>
        <taxon>Ascomycota</taxon>
        <taxon>Pezizomycotina</taxon>
        <taxon>Eurotiomycetes</taxon>
        <taxon>Eurotiomycetidae</taxon>
        <taxon>Eurotiales</taxon>
        <taxon>Aspergillaceae</taxon>
        <taxon>Penicillium</taxon>
    </lineage>
</organism>
<accession>A0A0M8P4K3</accession>
<dbReference type="OrthoDB" id="3335918at2759"/>
<reference evidence="1 2" key="1">
    <citation type="submission" date="2015-08" db="EMBL/GenBank/DDBJ databases">
        <title>Genome sequencing of Penicillium nordicum.</title>
        <authorList>
            <person name="Nguyen H.D."/>
            <person name="Seifert K.A."/>
        </authorList>
    </citation>
    <scope>NUCLEOTIDE SEQUENCE [LARGE SCALE GENOMIC DNA]</scope>
    <source>
        <strain evidence="1 2">DAOMC 185683</strain>
    </source>
</reference>
<dbReference type="AlphaFoldDB" id="A0A0M8P4K3"/>
<proteinExistence type="predicted"/>
<dbReference type="Gene3D" id="3.30.70.2970">
    <property type="entry name" value="Protein of unknown function (DUF541), domain 2"/>
    <property type="match status" value="1"/>
</dbReference>
<sequence length="245" mass="27402">MTRFTMTLRGHYTARHFPERARIHLIIESSGESAETVSQEVTSTYDSLREILEALCLREENGTVKPEAAVSNISVSHTHLALASKDRNENETGDVSDNPRIHYATIAFYAIFCDFDEMYEFVQKLDGYHNARLNDVSWRLTDSTNYGVGAQLRKGAFRDAVRKAKAYSAVIGLDKVKAVNLKEIEPQPLNPSASPQGPTYRHSSGVDLMPRDVVFNCAVEVYFEKLCGFGLSMPPAHNSLIGSYY</sequence>
<comment type="caution">
    <text evidence="1">The sequence shown here is derived from an EMBL/GenBank/DDBJ whole genome shotgun (WGS) entry which is preliminary data.</text>
</comment>
<keyword evidence="2" id="KW-1185">Reference proteome</keyword>
<evidence type="ECO:0000313" key="1">
    <source>
        <dbReference type="EMBL" id="KOS45008.1"/>
    </source>
</evidence>
<gene>
    <name evidence="1" type="ORF">ACN38_g4015</name>
</gene>
<dbReference type="Proteomes" id="UP000037696">
    <property type="component" value="Unassembled WGS sequence"/>
</dbReference>
<evidence type="ECO:0000313" key="2">
    <source>
        <dbReference type="Proteomes" id="UP000037696"/>
    </source>
</evidence>
<dbReference type="EMBL" id="LHQQ01000050">
    <property type="protein sequence ID" value="KOS45008.1"/>
    <property type="molecule type" value="Genomic_DNA"/>
</dbReference>
<name>A0A0M8P4K3_9EURO</name>
<dbReference type="Gene3D" id="3.30.110.170">
    <property type="entry name" value="Protein of unknown function (DUF541), domain 1"/>
    <property type="match status" value="1"/>
</dbReference>
<dbReference type="Pfam" id="PF04402">
    <property type="entry name" value="SIMPL"/>
    <property type="match status" value="1"/>
</dbReference>